<keyword evidence="1" id="KW-0175">Coiled coil</keyword>
<reference evidence="2 3" key="1">
    <citation type="journal article" date="2015" name="Sci. Rep.">
        <title>Genome of the facultative scuticociliatosis pathogen Pseudocohnilembus persalinus provides insight into its virulence through horizontal gene transfer.</title>
        <authorList>
            <person name="Xiong J."/>
            <person name="Wang G."/>
            <person name="Cheng J."/>
            <person name="Tian M."/>
            <person name="Pan X."/>
            <person name="Warren A."/>
            <person name="Jiang C."/>
            <person name="Yuan D."/>
            <person name="Miao W."/>
        </authorList>
    </citation>
    <scope>NUCLEOTIDE SEQUENCE [LARGE SCALE GENOMIC DNA]</scope>
    <source>
        <strain evidence="2">36N120E</strain>
    </source>
</reference>
<dbReference type="EMBL" id="LDAU01000155">
    <property type="protein sequence ID" value="KRX02347.1"/>
    <property type="molecule type" value="Genomic_DNA"/>
</dbReference>
<sequence>MKDRLLWLLLKMQYIKIKPEFEQRQYFKLRTNHVSVKPGDQYEESTEKPYKPKAFHQDLRKQQNNLDVDSNDQPQKDGIQYTIPRSHKLANAPNIGIDGLKFQTQTSFKPSSTNISNKQDDSQIVPPKLKKQLATYDIDHPSVKSDEDDLNNTYSDQDASHDLIYYNQDHKSNGEKYRQLLEKLYDQRDELEEYGVKDQLDYISYQKKQLAQAELEQQIKILDDALKLQKEDKKFLKNAQKNYKNLVNLVENFKNSIQDPNQKVVETFIKDAG</sequence>
<organism evidence="2 3">
    <name type="scientific">Pseudocohnilembus persalinus</name>
    <name type="common">Ciliate</name>
    <dbReference type="NCBI Taxonomy" id="266149"/>
    <lineage>
        <taxon>Eukaryota</taxon>
        <taxon>Sar</taxon>
        <taxon>Alveolata</taxon>
        <taxon>Ciliophora</taxon>
        <taxon>Intramacronucleata</taxon>
        <taxon>Oligohymenophorea</taxon>
        <taxon>Scuticociliatia</taxon>
        <taxon>Philasterida</taxon>
        <taxon>Pseudocohnilembidae</taxon>
        <taxon>Pseudocohnilembus</taxon>
    </lineage>
</organism>
<proteinExistence type="predicted"/>
<feature type="coiled-coil region" evidence="1">
    <location>
        <begin position="174"/>
        <end position="256"/>
    </location>
</feature>
<evidence type="ECO:0000256" key="1">
    <source>
        <dbReference type="SAM" id="Coils"/>
    </source>
</evidence>
<dbReference type="Proteomes" id="UP000054937">
    <property type="component" value="Unassembled WGS sequence"/>
</dbReference>
<evidence type="ECO:0000313" key="2">
    <source>
        <dbReference type="EMBL" id="KRX02347.1"/>
    </source>
</evidence>
<dbReference type="AlphaFoldDB" id="A0A0V0QJJ0"/>
<keyword evidence="3" id="KW-1185">Reference proteome</keyword>
<name>A0A0V0QJJ0_PSEPJ</name>
<accession>A0A0V0QJJ0</accession>
<evidence type="ECO:0000313" key="3">
    <source>
        <dbReference type="Proteomes" id="UP000054937"/>
    </source>
</evidence>
<protein>
    <submittedName>
        <fullName evidence="2">Uncharacterized protein</fullName>
    </submittedName>
</protein>
<gene>
    <name evidence="2" type="ORF">PPERSA_09964</name>
</gene>
<comment type="caution">
    <text evidence="2">The sequence shown here is derived from an EMBL/GenBank/DDBJ whole genome shotgun (WGS) entry which is preliminary data.</text>
</comment>
<dbReference type="InParanoid" id="A0A0V0QJJ0"/>